<proteinExistence type="predicted"/>
<accession>A0A212R8U0</accession>
<sequence>MTERPDRRRGLRVGVLLEGLLGLIALAGILFTLSRPPSPEVAAASTGAGLALLGAVMIGYVLRGLHSARYYLDRNGLILTWWPAVHIIPMHAIQDLRPAPAHPGAVRGWRGIRWPGLYTGHAWAVEENRLVLFFATEDLPRQLWVITEAAIYAISPAQPQAFIDAFRERAAMKPTQRLEQTTVFPGWRQRAFWADRAAWALIGLGALVLWGMWLWLCMRFPGLPPQIPLEGSVHALLTSSLHLVRLPGLGALIWALHAVLGFLLHEHERPAAYGLWLVGLMVQGLLLGAMLQILR</sequence>
<keyword evidence="1" id="KW-1133">Transmembrane helix</keyword>
<dbReference type="AlphaFoldDB" id="A0A212R8U0"/>
<keyword evidence="4" id="KW-1185">Reference proteome</keyword>
<dbReference type="OrthoDB" id="164276at2"/>
<dbReference type="InterPro" id="IPR027783">
    <property type="entry name" value="Bacterial_PH-related"/>
</dbReference>
<feature type="transmembrane region" description="Helical" evidence="1">
    <location>
        <begin position="197"/>
        <end position="216"/>
    </location>
</feature>
<feature type="domain" description="Bacterial Pleckstrin homology" evidence="2">
    <location>
        <begin position="69"/>
        <end position="169"/>
    </location>
</feature>
<evidence type="ECO:0000259" key="2">
    <source>
        <dbReference type="Pfam" id="PF10882"/>
    </source>
</evidence>
<feature type="transmembrane region" description="Helical" evidence="1">
    <location>
        <begin position="271"/>
        <end position="294"/>
    </location>
</feature>
<feature type="transmembrane region" description="Helical" evidence="1">
    <location>
        <begin position="43"/>
        <end position="62"/>
    </location>
</feature>
<feature type="transmembrane region" description="Helical" evidence="1">
    <location>
        <begin position="246"/>
        <end position="264"/>
    </location>
</feature>
<name>A0A212R8U0_9CHLR</name>
<protein>
    <submittedName>
        <fullName evidence="3">PH domain-containing protein</fullName>
    </submittedName>
</protein>
<keyword evidence="1" id="KW-0472">Membrane</keyword>
<gene>
    <name evidence="3" type="ORF">SAMN02746019_00014020</name>
</gene>
<evidence type="ECO:0000256" key="1">
    <source>
        <dbReference type="SAM" id="Phobius"/>
    </source>
</evidence>
<reference evidence="4" key="1">
    <citation type="submission" date="2017-06" db="EMBL/GenBank/DDBJ databases">
        <authorList>
            <person name="Varghese N."/>
            <person name="Submissions S."/>
        </authorList>
    </citation>
    <scope>NUCLEOTIDE SEQUENCE [LARGE SCALE GENOMIC DNA]</scope>
    <source>
        <strain evidence="4">JAD2</strain>
    </source>
</reference>
<dbReference type="Pfam" id="PF10882">
    <property type="entry name" value="bPH_5"/>
    <property type="match status" value="1"/>
</dbReference>
<keyword evidence="1" id="KW-0812">Transmembrane</keyword>
<evidence type="ECO:0000313" key="3">
    <source>
        <dbReference type="EMBL" id="SNB68554.1"/>
    </source>
</evidence>
<feature type="transmembrane region" description="Helical" evidence="1">
    <location>
        <begin position="12"/>
        <end position="31"/>
    </location>
</feature>
<dbReference type="RefSeq" id="WP_088571663.1">
    <property type="nucleotide sequence ID" value="NZ_FYEK01000037.1"/>
</dbReference>
<dbReference type="InParanoid" id="A0A212R8U0"/>
<organism evidence="3 4">
    <name type="scientific">Thermoflexus hugenholtzii JAD2</name>
    <dbReference type="NCBI Taxonomy" id="877466"/>
    <lineage>
        <taxon>Bacteria</taxon>
        <taxon>Bacillati</taxon>
        <taxon>Chloroflexota</taxon>
        <taxon>Thermoflexia</taxon>
        <taxon>Thermoflexales</taxon>
        <taxon>Thermoflexaceae</taxon>
        <taxon>Thermoflexus</taxon>
    </lineage>
</organism>
<evidence type="ECO:0000313" key="4">
    <source>
        <dbReference type="Proteomes" id="UP000197025"/>
    </source>
</evidence>
<dbReference type="EMBL" id="FYEK01000037">
    <property type="protein sequence ID" value="SNB68554.1"/>
    <property type="molecule type" value="Genomic_DNA"/>
</dbReference>
<dbReference type="Proteomes" id="UP000197025">
    <property type="component" value="Unassembled WGS sequence"/>
</dbReference>